<feature type="chain" id="PRO_5046418097" evidence="4">
    <location>
        <begin position="21"/>
        <end position="205"/>
    </location>
</feature>
<dbReference type="PROSITE" id="PS01031">
    <property type="entry name" value="SHSP"/>
    <property type="match status" value="1"/>
</dbReference>
<dbReference type="Pfam" id="PF00011">
    <property type="entry name" value="HSP20"/>
    <property type="match status" value="1"/>
</dbReference>
<dbReference type="InterPro" id="IPR002068">
    <property type="entry name" value="A-crystallin/Hsp20_dom"/>
</dbReference>
<gene>
    <name evidence="6" type="ORF">DUNSADRAFT_14425</name>
</gene>
<dbReference type="SUPFAM" id="SSF49764">
    <property type="entry name" value="HSP20-like chaperones"/>
    <property type="match status" value="1"/>
</dbReference>
<organism evidence="6 7">
    <name type="scientific">Dunaliella salina</name>
    <name type="common">Green alga</name>
    <name type="synonym">Protococcus salinus</name>
    <dbReference type="NCBI Taxonomy" id="3046"/>
    <lineage>
        <taxon>Eukaryota</taxon>
        <taxon>Viridiplantae</taxon>
        <taxon>Chlorophyta</taxon>
        <taxon>core chlorophytes</taxon>
        <taxon>Chlorophyceae</taxon>
        <taxon>CS clade</taxon>
        <taxon>Chlamydomonadales</taxon>
        <taxon>Dunaliellaceae</taxon>
        <taxon>Dunaliella</taxon>
    </lineage>
</organism>
<dbReference type="Proteomes" id="UP000815325">
    <property type="component" value="Unassembled WGS sequence"/>
</dbReference>
<evidence type="ECO:0000313" key="7">
    <source>
        <dbReference type="Proteomes" id="UP000815325"/>
    </source>
</evidence>
<evidence type="ECO:0000256" key="1">
    <source>
        <dbReference type="ARBA" id="ARBA00023016"/>
    </source>
</evidence>
<comment type="caution">
    <text evidence="6">The sequence shown here is derived from an EMBL/GenBank/DDBJ whole genome shotgun (WGS) entry which is preliminary data.</text>
</comment>
<sequence>MQARAVFTLSLLLFCVGALSQQECQNQNQADTGLENGFSPLGIFGDPVSDLTDPFSGLERELISALGPMMMTERSPRQRLNSASPFAAATSYHPMDIVEHPDRFTITADAPGMTPDDVSIEVQDGMLKVSGQKKGGVENTEEQAGTRMHRSERTFSSFTRSFTLPDSAKEEGISATLTNGVLSVNVPKEPTRKAAEPKRITVTSQ</sequence>
<dbReference type="PANTHER" id="PTHR11527">
    <property type="entry name" value="HEAT-SHOCK PROTEIN 20 FAMILY MEMBER"/>
    <property type="match status" value="1"/>
</dbReference>
<reference evidence="6" key="1">
    <citation type="submission" date="2017-08" db="EMBL/GenBank/DDBJ databases">
        <authorList>
            <person name="Polle J.E."/>
            <person name="Barry K."/>
            <person name="Cushman J."/>
            <person name="Schmutz J."/>
            <person name="Tran D."/>
            <person name="Hathwaick L.T."/>
            <person name="Yim W.C."/>
            <person name="Jenkins J."/>
            <person name="Mckie-Krisberg Z.M."/>
            <person name="Prochnik S."/>
            <person name="Lindquist E."/>
            <person name="Dockter R.B."/>
            <person name="Adam C."/>
            <person name="Molina H."/>
            <person name="Bunkerborg J."/>
            <person name="Jin E."/>
            <person name="Buchheim M."/>
            <person name="Magnuson J."/>
        </authorList>
    </citation>
    <scope>NUCLEOTIDE SEQUENCE</scope>
    <source>
        <strain evidence="6">CCAP 19/18</strain>
    </source>
</reference>
<dbReference type="Gene3D" id="2.60.40.790">
    <property type="match status" value="1"/>
</dbReference>
<keyword evidence="7" id="KW-1185">Reference proteome</keyword>
<keyword evidence="1" id="KW-0346">Stress response</keyword>
<keyword evidence="4" id="KW-0732">Signal</keyword>
<feature type="signal peptide" evidence="4">
    <location>
        <begin position="1"/>
        <end position="20"/>
    </location>
</feature>
<accession>A0ABQ7H9H8</accession>
<comment type="similarity">
    <text evidence="2 3">Belongs to the small heat shock protein (HSP20) family.</text>
</comment>
<proteinExistence type="inferred from homology"/>
<evidence type="ECO:0000256" key="2">
    <source>
        <dbReference type="PROSITE-ProRule" id="PRU00285"/>
    </source>
</evidence>
<evidence type="ECO:0000256" key="3">
    <source>
        <dbReference type="RuleBase" id="RU003616"/>
    </source>
</evidence>
<dbReference type="CDD" id="cd06464">
    <property type="entry name" value="ACD_sHsps-like"/>
    <property type="match status" value="1"/>
</dbReference>
<evidence type="ECO:0000313" key="6">
    <source>
        <dbReference type="EMBL" id="KAF5843509.1"/>
    </source>
</evidence>
<protein>
    <submittedName>
        <fullName evidence="6">HSP20-like chaperone</fullName>
    </submittedName>
</protein>
<feature type="domain" description="SHSP" evidence="5">
    <location>
        <begin position="86"/>
        <end position="203"/>
    </location>
</feature>
<dbReference type="InterPro" id="IPR008978">
    <property type="entry name" value="HSP20-like_chaperone"/>
</dbReference>
<evidence type="ECO:0000256" key="4">
    <source>
        <dbReference type="SAM" id="SignalP"/>
    </source>
</evidence>
<evidence type="ECO:0000259" key="5">
    <source>
        <dbReference type="PROSITE" id="PS01031"/>
    </source>
</evidence>
<dbReference type="InterPro" id="IPR031107">
    <property type="entry name" value="Small_HSP"/>
</dbReference>
<dbReference type="EMBL" id="MU069441">
    <property type="protein sequence ID" value="KAF5843509.1"/>
    <property type="molecule type" value="Genomic_DNA"/>
</dbReference>
<name>A0ABQ7H9H8_DUNSA</name>